<dbReference type="SUPFAM" id="SSF53067">
    <property type="entry name" value="Actin-like ATPase domain"/>
    <property type="match status" value="1"/>
</dbReference>
<evidence type="ECO:0000259" key="5">
    <source>
        <dbReference type="Pfam" id="PF20906"/>
    </source>
</evidence>
<dbReference type="SUPFAM" id="SSF160991">
    <property type="entry name" value="CV3147-like"/>
    <property type="match status" value="1"/>
</dbReference>
<dbReference type="Pfam" id="PF20906">
    <property type="entry name" value="S-Me-THD_C"/>
    <property type="match status" value="1"/>
</dbReference>
<feature type="domain" description="S-Me-THD-like C-terminal" evidence="5">
    <location>
        <begin position="676"/>
        <end position="868"/>
    </location>
</feature>
<accession>A0ABN8NLY4</accession>
<dbReference type="Proteomes" id="UP001159405">
    <property type="component" value="Unassembled WGS sequence"/>
</dbReference>
<keyword evidence="7" id="KW-1185">Reference proteome</keyword>
<evidence type="ECO:0000259" key="2">
    <source>
        <dbReference type="Pfam" id="PF01968"/>
    </source>
</evidence>
<dbReference type="Pfam" id="PF06032">
    <property type="entry name" value="S-Me-THD_N"/>
    <property type="match status" value="1"/>
</dbReference>
<dbReference type="InterPro" id="IPR043129">
    <property type="entry name" value="ATPase_NBD"/>
</dbReference>
<dbReference type="Pfam" id="PF01968">
    <property type="entry name" value="Hydantoinase_A"/>
    <property type="match status" value="1"/>
</dbReference>
<dbReference type="PANTHER" id="PTHR11365:SF10">
    <property type="entry name" value="HYDANTOINASE_OXOPROLINASE"/>
    <property type="match status" value="1"/>
</dbReference>
<dbReference type="InterPro" id="IPR027479">
    <property type="entry name" value="S-Me-THD_N_sf"/>
</dbReference>
<feature type="domain" description="Hydantoinase A/oxoprolinase" evidence="2">
    <location>
        <begin position="83"/>
        <end position="257"/>
    </location>
</feature>
<dbReference type="Gene3D" id="2.40.390.10">
    <property type="entry name" value="CV3147-like"/>
    <property type="match status" value="1"/>
</dbReference>
<dbReference type="InterPro" id="IPR010318">
    <property type="entry name" value="S-Me-THD_N"/>
</dbReference>
<proteinExistence type="predicted"/>
<comment type="caution">
    <text evidence="6">The sequence shown here is derived from an EMBL/GenBank/DDBJ whole genome shotgun (WGS) entry which is preliminary data.</text>
</comment>
<evidence type="ECO:0000313" key="6">
    <source>
        <dbReference type="EMBL" id="CAH3112894.1"/>
    </source>
</evidence>
<dbReference type="EMBL" id="CALNXK010000025">
    <property type="protein sequence ID" value="CAH3112894.1"/>
    <property type="molecule type" value="Genomic_DNA"/>
</dbReference>
<dbReference type="InterPro" id="IPR048350">
    <property type="entry name" value="S-Me-THD-like_C"/>
</dbReference>
<feature type="region of interest" description="Disordered" evidence="1">
    <location>
        <begin position="429"/>
        <end position="448"/>
    </location>
</feature>
<evidence type="ECO:0008006" key="8">
    <source>
        <dbReference type="Google" id="ProtNLM"/>
    </source>
</evidence>
<dbReference type="Pfam" id="PF05378">
    <property type="entry name" value="Hydant_A_N"/>
    <property type="match status" value="1"/>
</dbReference>
<dbReference type="InterPro" id="IPR024071">
    <property type="entry name" value="S-Me-THD_C_sf"/>
</dbReference>
<feature type="compositionally biased region" description="Polar residues" evidence="1">
    <location>
        <begin position="439"/>
        <end position="448"/>
    </location>
</feature>
<dbReference type="InterPro" id="IPR002821">
    <property type="entry name" value="Hydantoinase_A"/>
</dbReference>
<feature type="domain" description="S-Me-THD N-terminal" evidence="4">
    <location>
        <begin position="480"/>
        <end position="670"/>
    </location>
</feature>
<evidence type="ECO:0000259" key="3">
    <source>
        <dbReference type="Pfam" id="PF05378"/>
    </source>
</evidence>
<gene>
    <name evidence="6" type="ORF">PLOB_00021542</name>
</gene>
<dbReference type="PANTHER" id="PTHR11365">
    <property type="entry name" value="5-OXOPROLINASE RELATED"/>
    <property type="match status" value="1"/>
</dbReference>
<dbReference type="Gene3D" id="3.40.1610.10">
    <property type="entry name" value="CV3147-like domain"/>
    <property type="match status" value="1"/>
</dbReference>
<dbReference type="InterPro" id="IPR045079">
    <property type="entry name" value="Oxoprolinase-like"/>
</dbReference>
<name>A0ABN8NLY4_9CNID</name>
<dbReference type="InterPro" id="IPR008040">
    <property type="entry name" value="Hydant_A_N"/>
</dbReference>
<sequence length="882" mass="94461">MHFFLSGGYQYNGTCIADVDEEEVRTTTEEVKKAGIKNVVIVGVFSPVSGKQEDQVGAIIKSVCPDMSITLSHEVGLIGLLERENAAVLNESLKPLCHRTVKAFCGALNQLGLKCPLYLTQNDGTIISAERIRHLPVYTFASGPTNSMRGAAFLSGTKDAIVIDIGGTTTDVGLIKGGFPKQASTRVKIGGVSTNFRMPDVLSIQLGGGSVVQKNVSILSGEITVGPRSVGYKLTSEALVFEGGNTMTSTDIAVASGFCDNIGDKERVKHIPEEVRTGSLKFIKKKIEAAIDRVKISKDDQLVILVGGGSILANPEKSQTLKGASKVVCPEYYQVANAVGAALSEVSGTFDQVISMDNTTREDARTYAEKEAKRKAVEAGADEKTLEVIDVVEVPLAYLPGNAVRYYLKVIGDLKEIYNSNSQEAFSGGESSKVELTDEPSSFDQAPVSSDRFCDQGDAIVFKEPYIDPATGDWILNKFDIECISIGAGILGCGGGGSPYLGRLRTLELLKAGKEIRIIHPNKLGSSPSLTGPVGLTALMGAPMIDLEKLFSGRESNSALEAVQTILFNGDKVKEKTVTDGIRITEDVQLLEKAQPSHPHKTIVAVVCGDVGGINSMEPLAIGAERGLPIVDADGVGRAFPELQMFLPFVYGSPPYPAAIGDEKGNVIAVAFANSPKSLEDFFREKTIEMGCTSGFAVGLDWKDVKEKCVPYSLSRVWRLGNSVLRAKHKKVSPVNSILQHENGKVLIAGKIADVHRATEGGFNKGSLIIEGSARFSGIKLNIDFQNENYVAFTLRSDGSKDVLATVPDLISLVDENTGQPIITEEVRYGLRVAAIASPCFPQWATPQGLATVGPAVFGYQDVVYNPVKVYKKHPPIPVARN</sequence>
<organism evidence="6 7">
    <name type="scientific">Porites lobata</name>
    <dbReference type="NCBI Taxonomy" id="104759"/>
    <lineage>
        <taxon>Eukaryota</taxon>
        <taxon>Metazoa</taxon>
        <taxon>Cnidaria</taxon>
        <taxon>Anthozoa</taxon>
        <taxon>Hexacorallia</taxon>
        <taxon>Scleractinia</taxon>
        <taxon>Fungiina</taxon>
        <taxon>Poritidae</taxon>
        <taxon>Porites</taxon>
    </lineage>
</organism>
<evidence type="ECO:0000256" key="1">
    <source>
        <dbReference type="SAM" id="MobiDB-lite"/>
    </source>
</evidence>
<reference evidence="6 7" key="1">
    <citation type="submission" date="2022-05" db="EMBL/GenBank/DDBJ databases">
        <authorList>
            <consortium name="Genoscope - CEA"/>
            <person name="William W."/>
        </authorList>
    </citation>
    <scope>NUCLEOTIDE SEQUENCE [LARGE SCALE GENOMIC DNA]</scope>
</reference>
<feature type="domain" description="Hydantoinase/oxoprolinase N-terminal" evidence="3">
    <location>
        <begin position="3"/>
        <end position="63"/>
    </location>
</feature>
<evidence type="ECO:0000259" key="4">
    <source>
        <dbReference type="Pfam" id="PF06032"/>
    </source>
</evidence>
<evidence type="ECO:0000313" key="7">
    <source>
        <dbReference type="Proteomes" id="UP001159405"/>
    </source>
</evidence>
<protein>
    <recommendedName>
        <fullName evidence="8">Hydantoinase</fullName>
    </recommendedName>
</protein>